<dbReference type="EMBL" id="JARJCM010000538">
    <property type="protein sequence ID" value="KAJ7016313.1"/>
    <property type="molecule type" value="Genomic_DNA"/>
</dbReference>
<comment type="caution">
    <text evidence="2">The sequence shown here is derived from an EMBL/GenBank/DDBJ whole genome shotgun (WGS) entry which is preliminary data.</text>
</comment>
<organism evidence="2 3">
    <name type="scientific">Mycena alexandri</name>
    <dbReference type="NCBI Taxonomy" id="1745969"/>
    <lineage>
        <taxon>Eukaryota</taxon>
        <taxon>Fungi</taxon>
        <taxon>Dikarya</taxon>
        <taxon>Basidiomycota</taxon>
        <taxon>Agaricomycotina</taxon>
        <taxon>Agaricomycetes</taxon>
        <taxon>Agaricomycetidae</taxon>
        <taxon>Agaricales</taxon>
        <taxon>Marasmiineae</taxon>
        <taxon>Mycenaceae</taxon>
        <taxon>Mycena</taxon>
    </lineage>
</organism>
<protein>
    <submittedName>
        <fullName evidence="2">Uncharacterized protein</fullName>
    </submittedName>
</protein>
<dbReference type="AlphaFoldDB" id="A0AAD6WK49"/>
<feature type="region of interest" description="Disordered" evidence="1">
    <location>
        <begin position="1"/>
        <end position="55"/>
    </location>
</feature>
<evidence type="ECO:0000313" key="2">
    <source>
        <dbReference type="EMBL" id="KAJ7016313.1"/>
    </source>
</evidence>
<evidence type="ECO:0000256" key="1">
    <source>
        <dbReference type="SAM" id="MobiDB-lite"/>
    </source>
</evidence>
<name>A0AAD6WK49_9AGAR</name>
<keyword evidence="3" id="KW-1185">Reference proteome</keyword>
<reference evidence="2" key="1">
    <citation type="submission" date="2023-03" db="EMBL/GenBank/DDBJ databases">
        <title>Massive genome expansion in bonnet fungi (Mycena s.s.) driven by repeated elements and novel gene families across ecological guilds.</title>
        <authorList>
            <consortium name="Lawrence Berkeley National Laboratory"/>
            <person name="Harder C.B."/>
            <person name="Miyauchi S."/>
            <person name="Viragh M."/>
            <person name="Kuo A."/>
            <person name="Thoen E."/>
            <person name="Andreopoulos B."/>
            <person name="Lu D."/>
            <person name="Skrede I."/>
            <person name="Drula E."/>
            <person name="Henrissat B."/>
            <person name="Morin E."/>
            <person name="Kohler A."/>
            <person name="Barry K."/>
            <person name="LaButti K."/>
            <person name="Morin E."/>
            <person name="Salamov A."/>
            <person name="Lipzen A."/>
            <person name="Mereny Z."/>
            <person name="Hegedus B."/>
            <person name="Baldrian P."/>
            <person name="Stursova M."/>
            <person name="Weitz H."/>
            <person name="Taylor A."/>
            <person name="Grigoriev I.V."/>
            <person name="Nagy L.G."/>
            <person name="Martin F."/>
            <person name="Kauserud H."/>
        </authorList>
    </citation>
    <scope>NUCLEOTIDE SEQUENCE</scope>
    <source>
        <strain evidence="2">CBHHK200</strain>
    </source>
</reference>
<dbReference type="Proteomes" id="UP001218188">
    <property type="component" value="Unassembled WGS sequence"/>
</dbReference>
<gene>
    <name evidence="2" type="ORF">C8F04DRAFT_1202638</name>
</gene>
<evidence type="ECO:0000313" key="3">
    <source>
        <dbReference type="Proteomes" id="UP001218188"/>
    </source>
</evidence>
<sequence length="196" mass="22210">MSTTAAASASKPKKRSLKPLPPRSTASMPNGARRPRPPPRVPTPPTIDPPPPSWVAAWSALFDDLQQPLEQEKMGQAQGNNISMDSGNVDGLEDDPADLNVIWIEGSEEQLAAHANFEALLQEPLRTEQEYQANWDLAPWPADVDLMKRKAMIDTRYSPAERRLTYLQRKYQLEESRQARARLRREILHLIRELRA</sequence>
<feature type="compositionally biased region" description="Low complexity" evidence="1">
    <location>
        <begin position="1"/>
        <end position="10"/>
    </location>
</feature>
<proteinExistence type="predicted"/>
<feature type="compositionally biased region" description="Pro residues" evidence="1">
    <location>
        <begin position="38"/>
        <end position="53"/>
    </location>
</feature>
<accession>A0AAD6WK49</accession>